<protein>
    <recommendedName>
        <fullName evidence="1">Large polyvalent protein-associated domain-containing protein</fullName>
    </recommendedName>
</protein>
<evidence type="ECO:0000259" key="1">
    <source>
        <dbReference type="Pfam" id="PF18796"/>
    </source>
</evidence>
<dbReference type="AlphaFoldDB" id="A0A501W7B5"/>
<comment type="caution">
    <text evidence="2">The sequence shown here is derived from an EMBL/GenBank/DDBJ whole genome shotgun (WGS) entry which is preliminary data.</text>
</comment>
<accession>A0A501W7B5</accession>
<dbReference type="NCBIfam" id="NF041907">
    <property type="entry name" value="CLCA_X"/>
    <property type="match status" value="1"/>
</dbReference>
<dbReference type="Pfam" id="PF18796">
    <property type="entry name" value="LPD1"/>
    <property type="match status" value="1"/>
</dbReference>
<name>A0A501W7B5_9GAMM</name>
<reference evidence="2 3" key="1">
    <citation type="submission" date="2019-06" db="EMBL/GenBank/DDBJ databases">
        <title>A novel bacterium of genus Marinomonas, isolated from coastal sand.</title>
        <authorList>
            <person name="Huang H."/>
            <person name="Mo K."/>
            <person name="Hu Y."/>
        </authorList>
    </citation>
    <scope>NUCLEOTIDE SEQUENCE [LARGE SCALE GENOMIC DNA]</scope>
    <source>
        <strain evidence="2 3">HB171799</strain>
    </source>
</reference>
<feature type="domain" description="Large polyvalent protein-associated" evidence="1">
    <location>
        <begin position="169"/>
        <end position="240"/>
    </location>
</feature>
<keyword evidence="3" id="KW-1185">Reference proteome</keyword>
<evidence type="ECO:0000313" key="2">
    <source>
        <dbReference type="EMBL" id="TPE44592.1"/>
    </source>
</evidence>
<dbReference type="Proteomes" id="UP000315901">
    <property type="component" value="Unassembled WGS sequence"/>
</dbReference>
<dbReference type="OrthoDB" id="343736at2"/>
<proteinExistence type="predicted"/>
<organism evidence="2 3">
    <name type="scientific">Maribrevibacterium harenarium</name>
    <dbReference type="NCBI Taxonomy" id="2589817"/>
    <lineage>
        <taxon>Bacteria</taxon>
        <taxon>Pseudomonadati</taxon>
        <taxon>Pseudomonadota</taxon>
        <taxon>Gammaproteobacteria</taxon>
        <taxon>Oceanospirillales</taxon>
        <taxon>Oceanospirillaceae</taxon>
        <taxon>Maribrevibacterium</taxon>
    </lineage>
</organism>
<gene>
    <name evidence="2" type="ORF">FJM67_16820</name>
</gene>
<dbReference type="RefSeq" id="WP_140591811.1">
    <property type="nucleotide sequence ID" value="NZ_VFRR01000077.1"/>
</dbReference>
<evidence type="ECO:0000313" key="3">
    <source>
        <dbReference type="Proteomes" id="UP000315901"/>
    </source>
</evidence>
<sequence>MLPMPPISFVHVRRQYHFRSIEMGRWVSDAERDKAAAQFHGALQDLMMALAVPEEVISLRGQLGLQFGKGGRLGVSAHYSPLERKLALAKNAGAGSLAHEWFHAFDHYMGSKMFQEAGDHSFASKLWLHDKPIIEHALNQRLAQCFAAIILDEDGSSPSTLFSHSKLTDRRLGVLYYAKPEELCARAFEAFIEDACPHSRFLVKGTLYSDEAKAGLYPSGSQRQKINEAFHLYFAALGQAVMRQSAQQQQ</sequence>
<dbReference type="InterPro" id="IPR041047">
    <property type="entry name" value="LPD1"/>
</dbReference>
<dbReference type="EMBL" id="VFRR01000077">
    <property type="protein sequence ID" value="TPE44592.1"/>
    <property type="molecule type" value="Genomic_DNA"/>
</dbReference>